<dbReference type="AlphaFoldDB" id="A0A2Z7CMH7"/>
<evidence type="ECO:0000313" key="1">
    <source>
        <dbReference type="EMBL" id="KZV48301.1"/>
    </source>
</evidence>
<sequence>MDTQLNVLSKKRGFREVRLPKSQQGSNRDLTPLRGKTVILQFRLNTRLPPSHTPPPCAAAAAVFAGKIVSGQLDVENPFVLISSGLLVQPDEGVSDLVVDRIGDNLPQSTEKSRIIVITVGARHECQRDTFLKSSAVG</sequence>
<keyword evidence="2" id="KW-1185">Reference proteome</keyword>
<reference evidence="1 2" key="1">
    <citation type="journal article" date="2015" name="Proc. Natl. Acad. Sci. U.S.A.">
        <title>The resurrection genome of Boea hygrometrica: A blueprint for survival of dehydration.</title>
        <authorList>
            <person name="Xiao L."/>
            <person name="Yang G."/>
            <person name="Zhang L."/>
            <person name="Yang X."/>
            <person name="Zhao S."/>
            <person name="Ji Z."/>
            <person name="Zhou Q."/>
            <person name="Hu M."/>
            <person name="Wang Y."/>
            <person name="Chen M."/>
            <person name="Xu Y."/>
            <person name="Jin H."/>
            <person name="Xiao X."/>
            <person name="Hu G."/>
            <person name="Bao F."/>
            <person name="Hu Y."/>
            <person name="Wan P."/>
            <person name="Li L."/>
            <person name="Deng X."/>
            <person name="Kuang T."/>
            <person name="Xiang C."/>
            <person name="Zhu J.K."/>
            <person name="Oliver M.J."/>
            <person name="He Y."/>
        </authorList>
    </citation>
    <scope>NUCLEOTIDE SEQUENCE [LARGE SCALE GENOMIC DNA]</scope>
    <source>
        <strain evidence="2">cv. XS01</strain>
    </source>
</reference>
<protein>
    <submittedName>
        <fullName evidence="1">Uncharacterized protein</fullName>
    </submittedName>
</protein>
<proteinExistence type="predicted"/>
<evidence type="ECO:0000313" key="2">
    <source>
        <dbReference type="Proteomes" id="UP000250235"/>
    </source>
</evidence>
<dbReference type="Proteomes" id="UP000250235">
    <property type="component" value="Unassembled WGS sequence"/>
</dbReference>
<organism evidence="1 2">
    <name type="scientific">Dorcoceras hygrometricum</name>
    <dbReference type="NCBI Taxonomy" id="472368"/>
    <lineage>
        <taxon>Eukaryota</taxon>
        <taxon>Viridiplantae</taxon>
        <taxon>Streptophyta</taxon>
        <taxon>Embryophyta</taxon>
        <taxon>Tracheophyta</taxon>
        <taxon>Spermatophyta</taxon>
        <taxon>Magnoliopsida</taxon>
        <taxon>eudicotyledons</taxon>
        <taxon>Gunneridae</taxon>
        <taxon>Pentapetalae</taxon>
        <taxon>asterids</taxon>
        <taxon>lamiids</taxon>
        <taxon>Lamiales</taxon>
        <taxon>Gesneriaceae</taxon>
        <taxon>Didymocarpoideae</taxon>
        <taxon>Trichosporeae</taxon>
        <taxon>Loxocarpinae</taxon>
        <taxon>Dorcoceras</taxon>
    </lineage>
</organism>
<gene>
    <name evidence="1" type="ORF">F511_18816</name>
</gene>
<name>A0A2Z7CMH7_9LAMI</name>
<accession>A0A2Z7CMH7</accession>
<dbReference type="EMBL" id="KQ993951">
    <property type="protein sequence ID" value="KZV48301.1"/>
    <property type="molecule type" value="Genomic_DNA"/>
</dbReference>